<gene>
    <name evidence="2" type="ORF">K431DRAFT_224268</name>
</gene>
<dbReference type="Proteomes" id="UP000799441">
    <property type="component" value="Unassembled WGS sequence"/>
</dbReference>
<dbReference type="InterPro" id="IPR039715">
    <property type="entry name" value="ZCCHC10"/>
</dbReference>
<comment type="caution">
    <text evidence="2">The sequence shown here is derived from an EMBL/GenBank/DDBJ whole genome shotgun (WGS) entry which is preliminary data.</text>
</comment>
<dbReference type="InterPro" id="IPR036875">
    <property type="entry name" value="Znf_CCHC_sf"/>
</dbReference>
<reference evidence="2" key="1">
    <citation type="journal article" date="2020" name="Stud. Mycol.">
        <title>101 Dothideomycetes genomes: a test case for predicting lifestyles and emergence of pathogens.</title>
        <authorList>
            <person name="Haridas S."/>
            <person name="Albert R."/>
            <person name="Binder M."/>
            <person name="Bloem J."/>
            <person name="Labutti K."/>
            <person name="Salamov A."/>
            <person name="Andreopoulos B."/>
            <person name="Baker S."/>
            <person name="Barry K."/>
            <person name="Bills G."/>
            <person name="Bluhm B."/>
            <person name="Cannon C."/>
            <person name="Castanera R."/>
            <person name="Culley D."/>
            <person name="Daum C."/>
            <person name="Ezra D."/>
            <person name="Gonzalez J."/>
            <person name="Henrissat B."/>
            <person name="Kuo A."/>
            <person name="Liang C."/>
            <person name="Lipzen A."/>
            <person name="Lutzoni F."/>
            <person name="Magnuson J."/>
            <person name="Mondo S."/>
            <person name="Nolan M."/>
            <person name="Ohm R."/>
            <person name="Pangilinan J."/>
            <person name="Park H.-J."/>
            <person name="Ramirez L."/>
            <person name="Alfaro M."/>
            <person name="Sun H."/>
            <person name="Tritt A."/>
            <person name="Yoshinaga Y."/>
            <person name="Zwiers L.-H."/>
            <person name="Turgeon B."/>
            <person name="Goodwin S."/>
            <person name="Spatafora J."/>
            <person name="Crous P."/>
            <person name="Grigoriev I."/>
        </authorList>
    </citation>
    <scope>NUCLEOTIDE SEQUENCE</scope>
    <source>
        <strain evidence="2">CBS 116435</strain>
    </source>
</reference>
<dbReference type="Pfam" id="PF13917">
    <property type="entry name" value="zf-CCHC_3"/>
    <property type="match status" value="1"/>
</dbReference>
<proteinExistence type="predicted"/>
<dbReference type="SUPFAM" id="SSF57756">
    <property type="entry name" value="Retrovirus zinc finger-like domains"/>
    <property type="match status" value="1"/>
</dbReference>
<dbReference type="EMBL" id="MU003790">
    <property type="protein sequence ID" value="KAF2721464.1"/>
    <property type="molecule type" value="Genomic_DNA"/>
</dbReference>
<dbReference type="PANTHER" id="PTHR13491:SF0">
    <property type="entry name" value="ZINC FINGER CCHC DOMAIN-CONTAINING PROTEIN 10"/>
    <property type="match status" value="1"/>
</dbReference>
<feature type="region of interest" description="Disordered" evidence="1">
    <location>
        <begin position="36"/>
        <end position="71"/>
    </location>
</feature>
<evidence type="ECO:0000313" key="3">
    <source>
        <dbReference type="Proteomes" id="UP000799441"/>
    </source>
</evidence>
<organism evidence="2 3">
    <name type="scientific">Polychaeton citri CBS 116435</name>
    <dbReference type="NCBI Taxonomy" id="1314669"/>
    <lineage>
        <taxon>Eukaryota</taxon>
        <taxon>Fungi</taxon>
        <taxon>Dikarya</taxon>
        <taxon>Ascomycota</taxon>
        <taxon>Pezizomycotina</taxon>
        <taxon>Dothideomycetes</taxon>
        <taxon>Dothideomycetidae</taxon>
        <taxon>Capnodiales</taxon>
        <taxon>Capnodiaceae</taxon>
        <taxon>Polychaeton</taxon>
    </lineage>
</organism>
<dbReference type="AlphaFoldDB" id="A0A9P4Q7Y8"/>
<dbReference type="OrthoDB" id="437973at2759"/>
<dbReference type="PANTHER" id="PTHR13491">
    <property type="entry name" value="ZCCHC10 PROTEIN"/>
    <property type="match status" value="1"/>
</dbReference>
<evidence type="ECO:0000256" key="1">
    <source>
        <dbReference type="SAM" id="MobiDB-lite"/>
    </source>
</evidence>
<name>A0A9P4Q7Y8_9PEZI</name>
<evidence type="ECO:0000313" key="2">
    <source>
        <dbReference type="EMBL" id="KAF2721464.1"/>
    </source>
</evidence>
<accession>A0A9P4Q7Y8</accession>
<protein>
    <recommendedName>
        <fullName evidence="4">Zinc knuckle-domain-containing protein</fullName>
    </recommendedName>
</protein>
<dbReference type="GO" id="GO:0003676">
    <property type="term" value="F:nucleic acid binding"/>
    <property type="evidence" value="ECO:0007669"/>
    <property type="project" value="InterPro"/>
</dbReference>
<sequence length="71" mass="8019">MHSYRRTGATKATASTLCQKCLKRGHYTYECTAAQQDRPYMSRPSRSQQLSNPKLVPRLSNFAPKEATVAE</sequence>
<evidence type="ECO:0008006" key="4">
    <source>
        <dbReference type="Google" id="ProtNLM"/>
    </source>
</evidence>
<keyword evidence="3" id="KW-1185">Reference proteome</keyword>
<dbReference type="GO" id="GO:0008270">
    <property type="term" value="F:zinc ion binding"/>
    <property type="evidence" value="ECO:0007669"/>
    <property type="project" value="InterPro"/>
</dbReference>